<dbReference type="SUPFAM" id="SSF50978">
    <property type="entry name" value="WD40 repeat-like"/>
    <property type="match status" value="3"/>
</dbReference>
<feature type="repeat" description="WD" evidence="3">
    <location>
        <begin position="629"/>
        <end position="661"/>
    </location>
</feature>
<dbReference type="Gene3D" id="3.40.50.10140">
    <property type="entry name" value="Toll/interleukin-1 receptor homology (TIR) domain"/>
    <property type="match status" value="1"/>
</dbReference>
<feature type="repeat" description="WD" evidence="3">
    <location>
        <begin position="835"/>
        <end position="869"/>
    </location>
</feature>
<dbReference type="PROSITE" id="PS50294">
    <property type="entry name" value="WD_REPEATS_REGION"/>
    <property type="match status" value="7"/>
</dbReference>
<evidence type="ECO:0000313" key="7">
    <source>
        <dbReference type="Proteomes" id="UP001183615"/>
    </source>
</evidence>
<feature type="repeat" description="WD" evidence="3">
    <location>
        <begin position="494"/>
        <end position="529"/>
    </location>
</feature>
<feature type="repeat" description="WD" evidence="3">
    <location>
        <begin position="877"/>
        <end position="918"/>
    </location>
</feature>
<dbReference type="Pfam" id="PF13676">
    <property type="entry name" value="TIR_2"/>
    <property type="match status" value="1"/>
</dbReference>
<dbReference type="SUPFAM" id="SSF141571">
    <property type="entry name" value="Pentapeptide repeat-like"/>
    <property type="match status" value="1"/>
</dbReference>
<keyword evidence="2" id="KW-0677">Repeat</keyword>
<protein>
    <submittedName>
        <fullName evidence="6">TIR domain-containing protein</fullName>
    </submittedName>
</protein>
<feature type="repeat" description="WD" evidence="3">
    <location>
        <begin position="709"/>
        <end position="750"/>
    </location>
</feature>
<name>A0ABU2RZ68_9ACTN</name>
<dbReference type="InterPro" id="IPR019775">
    <property type="entry name" value="WD40_repeat_CS"/>
</dbReference>
<dbReference type="Gene3D" id="2.130.10.10">
    <property type="entry name" value="YVTN repeat-like/Quinoprotein amine dehydrogenase"/>
    <property type="match status" value="4"/>
</dbReference>
<dbReference type="Pfam" id="PF00400">
    <property type="entry name" value="WD40"/>
    <property type="match status" value="10"/>
</dbReference>
<organism evidence="6 7">
    <name type="scientific">Streptomyces johnsoniae</name>
    <dbReference type="NCBI Taxonomy" id="3075532"/>
    <lineage>
        <taxon>Bacteria</taxon>
        <taxon>Bacillati</taxon>
        <taxon>Actinomycetota</taxon>
        <taxon>Actinomycetes</taxon>
        <taxon>Kitasatosporales</taxon>
        <taxon>Streptomycetaceae</taxon>
        <taxon>Streptomyces</taxon>
    </lineage>
</organism>
<dbReference type="EMBL" id="JAVREV010000002">
    <property type="protein sequence ID" value="MDT0442058.1"/>
    <property type="molecule type" value="Genomic_DNA"/>
</dbReference>
<dbReference type="PANTHER" id="PTHR19848">
    <property type="entry name" value="WD40 REPEAT PROTEIN"/>
    <property type="match status" value="1"/>
</dbReference>
<feature type="repeat" description="WD" evidence="3">
    <location>
        <begin position="793"/>
        <end position="834"/>
    </location>
</feature>
<feature type="domain" description="TIR" evidence="5">
    <location>
        <begin position="1108"/>
        <end position="1250"/>
    </location>
</feature>
<dbReference type="InterPro" id="IPR015943">
    <property type="entry name" value="WD40/YVTN_repeat-like_dom_sf"/>
</dbReference>
<dbReference type="CDD" id="cd00200">
    <property type="entry name" value="WD40"/>
    <property type="match status" value="2"/>
</dbReference>
<evidence type="ECO:0000256" key="3">
    <source>
        <dbReference type="PROSITE-ProRule" id="PRU00221"/>
    </source>
</evidence>
<dbReference type="Gene3D" id="3.40.50.300">
    <property type="entry name" value="P-loop containing nucleotide triphosphate hydrolases"/>
    <property type="match status" value="1"/>
</dbReference>
<feature type="repeat" description="WD" evidence="3">
    <location>
        <begin position="662"/>
        <end position="696"/>
    </location>
</feature>
<dbReference type="PROSITE" id="PS50082">
    <property type="entry name" value="WD_REPEATS_2"/>
    <property type="match status" value="10"/>
</dbReference>
<keyword evidence="7" id="KW-1185">Reference proteome</keyword>
<dbReference type="InterPro" id="IPR035897">
    <property type="entry name" value="Toll_tir_struct_dom_sf"/>
</dbReference>
<dbReference type="InterPro" id="IPR000157">
    <property type="entry name" value="TIR_dom"/>
</dbReference>
<proteinExistence type="predicted"/>
<dbReference type="SMART" id="SM00255">
    <property type="entry name" value="TIR"/>
    <property type="match status" value="1"/>
</dbReference>
<feature type="compositionally biased region" description="Low complexity" evidence="4">
    <location>
        <begin position="1090"/>
        <end position="1101"/>
    </location>
</feature>
<evidence type="ECO:0000259" key="5">
    <source>
        <dbReference type="PROSITE" id="PS50104"/>
    </source>
</evidence>
<evidence type="ECO:0000313" key="6">
    <source>
        <dbReference type="EMBL" id="MDT0442058.1"/>
    </source>
</evidence>
<feature type="repeat" description="WD" evidence="3">
    <location>
        <begin position="751"/>
        <end position="792"/>
    </location>
</feature>
<dbReference type="SUPFAM" id="SSF52200">
    <property type="entry name" value="Toll/Interleukin receptor TIR domain"/>
    <property type="match status" value="1"/>
</dbReference>
<feature type="region of interest" description="Disordered" evidence="4">
    <location>
        <begin position="1076"/>
        <end position="1105"/>
    </location>
</feature>
<keyword evidence="1 3" id="KW-0853">WD repeat</keyword>
<gene>
    <name evidence="6" type="ORF">RM779_05515</name>
</gene>
<dbReference type="SMART" id="SM00320">
    <property type="entry name" value="WD40"/>
    <property type="match status" value="14"/>
</dbReference>
<comment type="caution">
    <text evidence="6">The sequence shown here is derived from an EMBL/GenBank/DDBJ whole genome shotgun (WGS) entry which is preliminary data.</text>
</comment>
<evidence type="ECO:0000256" key="1">
    <source>
        <dbReference type="ARBA" id="ARBA00022574"/>
    </source>
</evidence>
<sequence length="1269" mass="138634">MSVSYLFSTYHAPPDDFVDRTREVGKLLGFIESGCRVCTVYGLGGVGKSALAHQIAHVGTKSHRRTIWVSLTNAPPVAELLHGILSLFPDRDAQAAGTPTEQLGACLTDEACFIVFDNLEVLLDSERFSSEFRPEYEEYGTLLRYLASEPHRSTILITSRENPSFLRETNTTVRSLHLQGLPKAPARTLLARRGLRGDVRLRGDLVSKYDGNPLAIQLASDLILDIHDGNIARFVESGEYVFGELRGLFHQHFERLTRVERLVLFQLAAARRPLTAREISAEARFGEESTATLLQRLRRRSLIQESDGSFGLQYMIQEFVTARLNADCVDEIHSRRPDVLPHFALVDAGAPEHVREAQRRFLTQPMMDMLRDRLGSDSQVTPHILSLLDASRVGRPFYGTYLAANALSVHQACTSDLSGLDLSELVLHRLDLSGFRLSDASARFTEFSGCRFPGVYHYVFALDFSPEGKVAAIGQSGGSVVLVNVPDGTMLNTLHWEADWVRTLAFSPDGRRLACTDERGRLRVWDLTTHLPTDFAGHDRQIRSVVFSADGKTLFSAGEDRRVLAWPMDSDEREPRLLCALDAEVWQLHSAPTSPLIAAACDSTCLRIWDTATGEEVALAGAGTVAGRSLRFSLDGRHVFVGCDDGTIRVWSLESRALVAELPGHTSSVWALATTRSASGEVLITGSHDETIRVWSAAEPGTARCERVITSLDGPVWPVAADGEGHYFATVGRNSTIRFWDTADAECVEVLSGSSGTVLAVAASPDGRLLATGGHDRLVRVWDAESGTCLTELQGHTAGVRAVAFHPAGTLLATAGEDWDVRLWDLRTRRLTAVLTGSRNWLWTVAFEPNGHSVAAAGADAVIRIWDIQGRGGAHALTGHEARVRAIQYTADGQRMVSVGEDGQTRLWQVADGTSDLLDTVDRHVTSLCLLDDNRCVTGDSSGQLRLWDLDSGTSIGQARGHEGPILSLLAAPGENTFLSAGRDGRLRTWAADGPRLLGVTPTSNGTIRSTAWSADGTRAAAVGVDEAIRRYAFPELNETDALRVARQFEGLDITGCRGITAAELTTLLALGAVETPSTSRPAVPPPRPTRALTPPGARPTDLPSSARPAKMFISYSHRDDELRSQLEKHLSLLRWRGLLDSWSDRQIRPGDEWNGAIDDGLESADIILLLVSADFLASDYCRDIEMLRAMERHGEGTARVVPVVLRACDWRAFPFGTLQALPQDGRPVTAWPNPDAAFTDIAVWLRITLEDIAQSARADGPTTEWGPS</sequence>
<dbReference type="Proteomes" id="UP001183615">
    <property type="component" value="Unassembled WGS sequence"/>
</dbReference>
<dbReference type="InterPro" id="IPR027417">
    <property type="entry name" value="P-loop_NTPase"/>
</dbReference>
<dbReference type="InterPro" id="IPR001680">
    <property type="entry name" value="WD40_rpt"/>
</dbReference>
<dbReference type="PANTHER" id="PTHR19848:SF8">
    <property type="entry name" value="F-BOX AND WD REPEAT DOMAIN CONTAINING 7"/>
    <property type="match status" value="1"/>
</dbReference>
<feature type="repeat" description="WD" evidence="3">
    <location>
        <begin position="959"/>
        <end position="990"/>
    </location>
</feature>
<dbReference type="PRINTS" id="PR00320">
    <property type="entry name" value="GPROTEINBRPT"/>
</dbReference>
<evidence type="ECO:0000256" key="4">
    <source>
        <dbReference type="SAM" id="MobiDB-lite"/>
    </source>
</evidence>
<dbReference type="SUPFAM" id="SSF52540">
    <property type="entry name" value="P-loop containing nucleoside triphosphate hydrolases"/>
    <property type="match status" value="1"/>
</dbReference>
<dbReference type="InterPro" id="IPR036322">
    <property type="entry name" value="WD40_repeat_dom_sf"/>
</dbReference>
<feature type="repeat" description="WD" evidence="3">
    <location>
        <begin position="535"/>
        <end position="576"/>
    </location>
</feature>
<evidence type="ECO:0000256" key="2">
    <source>
        <dbReference type="ARBA" id="ARBA00022737"/>
    </source>
</evidence>
<reference evidence="7" key="1">
    <citation type="submission" date="2023-07" db="EMBL/GenBank/DDBJ databases">
        <title>30 novel species of actinomycetes from the DSMZ collection.</title>
        <authorList>
            <person name="Nouioui I."/>
        </authorList>
    </citation>
    <scope>NUCLEOTIDE SEQUENCE [LARGE SCALE GENOMIC DNA]</scope>
    <source>
        <strain evidence="7">DSM 41886</strain>
    </source>
</reference>
<dbReference type="RefSeq" id="WP_311616329.1">
    <property type="nucleotide sequence ID" value="NZ_JAVREV010000002.1"/>
</dbReference>
<dbReference type="PROSITE" id="PS50104">
    <property type="entry name" value="TIR"/>
    <property type="match status" value="1"/>
</dbReference>
<dbReference type="PROSITE" id="PS00678">
    <property type="entry name" value="WD_REPEATS_1"/>
    <property type="match status" value="3"/>
</dbReference>
<accession>A0ABU2RZ68</accession>
<dbReference type="InterPro" id="IPR020472">
    <property type="entry name" value="WD40_PAC1"/>
</dbReference>